<dbReference type="InterPro" id="IPR053737">
    <property type="entry name" value="Type_II_TA_Toxin"/>
</dbReference>
<feature type="domain" description="Fido" evidence="1">
    <location>
        <begin position="1"/>
        <end position="65"/>
    </location>
</feature>
<reference evidence="2 3" key="1">
    <citation type="submission" date="2013-11" db="EMBL/GenBank/DDBJ databases">
        <title>Complete genome sequence of Rhizobium gallicum bv. gallicum R602.</title>
        <authorList>
            <person name="Bustos P."/>
            <person name="Santamaria R.I."/>
            <person name="Lozano L."/>
            <person name="Acosta J.L."/>
            <person name="Ormeno-Orrillo E."/>
            <person name="Rogel M.A."/>
            <person name="Romero D."/>
            <person name="Cevallos M.A."/>
            <person name="Martinez-Romero E."/>
            <person name="Gonzalez V."/>
        </authorList>
    </citation>
    <scope>NUCLEOTIDE SEQUENCE [LARGE SCALE GENOMIC DNA]</scope>
    <source>
        <strain evidence="2 3">R602</strain>
    </source>
</reference>
<evidence type="ECO:0000259" key="1">
    <source>
        <dbReference type="PROSITE" id="PS51459"/>
    </source>
</evidence>
<name>A0A0B4X1W9_9HYPH</name>
<evidence type="ECO:0000313" key="3">
    <source>
        <dbReference type="Proteomes" id="UP000031368"/>
    </source>
</evidence>
<protein>
    <submittedName>
        <fullName evidence="2">Filamentation induced by cAMP/death on curing-related protein</fullName>
    </submittedName>
</protein>
<accession>A0A0B4X1W9</accession>
<dbReference type="EMBL" id="CP006877">
    <property type="protein sequence ID" value="AJD40745.1"/>
    <property type="molecule type" value="Genomic_DNA"/>
</dbReference>
<sequence>MFSEDDIFILPAAYLHGIIRNHPLIDGNKQTGYLAAFAFPYVNGCLIDADNARSLSSSPPSPPAK</sequence>
<dbReference type="Gene3D" id="1.20.120.1870">
    <property type="entry name" value="Fic/DOC protein, Fido domain"/>
    <property type="match status" value="1"/>
</dbReference>
<keyword evidence="3" id="KW-1185">Reference proteome</keyword>
<proteinExistence type="predicted"/>
<dbReference type="PROSITE" id="PS51459">
    <property type="entry name" value="FIDO"/>
    <property type="match status" value="1"/>
</dbReference>
<dbReference type="RefSeq" id="WP_063855987.1">
    <property type="nucleotide sequence ID" value="NZ_CP006877.1"/>
</dbReference>
<dbReference type="HOGENOM" id="CLU_2846780_0_0_5"/>
<dbReference type="KEGG" id="rga:RGR602_CH01388"/>
<evidence type="ECO:0000313" key="2">
    <source>
        <dbReference type="EMBL" id="AJD40745.1"/>
    </source>
</evidence>
<dbReference type="Pfam" id="PF02661">
    <property type="entry name" value="Fic"/>
    <property type="match status" value="1"/>
</dbReference>
<organism evidence="2 3">
    <name type="scientific">Rhizobium gallicum bv. gallicum R602sp</name>
    <dbReference type="NCBI Taxonomy" id="1041138"/>
    <lineage>
        <taxon>Bacteria</taxon>
        <taxon>Pseudomonadati</taxon>
        <taxon>Pseudomonadota</taxon>
        <taxon>Alphaproteobacteria</taxon>
        <taxon>Hyphomicrobiales</taxon>
        <taxon>Rhizobiaceae</taxon>
        <taxon>Rhizobium/Agrobacterium group</taxon>
        <taxon>Rhizobium</taxon>
    </lineage>
</organism>
<gene>
    <name evidence="2" type="ORF">RGR602_CH01388</name>
</gene>
<dbReference type="Proteomes" id="UP000031368">
    <property type="component" value="Chromosome"/>
</dbReference>
<dbReference type="InterPro" id="IPR003812">
    <property type="entry name" value="Fido"/>
</dbReference>
<dbReference type="AlphaFoldDB" id="A0A0B4X1W9"/>